<organism evidence="2 3">
    <name type="scientific">Paenibacillus psychroresistens</name>
    <dbReference type="NCBI Taxonomy" id="1778678"/>
    <lineage>
        <taxon>Bacteria</taxon>
        <taxon>Bacillati</taxon>
        <taxon>Bacillota</taxon>
        <taxon>Bacilli</taxon>
        <taxon>Bacillales</taxon>
        <taxon>Paenibacillaceae</taxon>
        <taxon>Paenibacillus</taxon>
    </lineage>
</organism>
<keyword evidence="1" id="KW-0812">Transmembrane</keyword>
<keyword evidence="3" id="KW-1185">Reference proteome</keyword>
<dbReference type="RefSeq" id="WP_155698773.1">
    <property type="nucleotide sequence ID" value="NZ_CP034235.1"/>
</dbReference>
<dbReference type="KEGG" id="ppsc:EHS13_02070"/>
<accession>A0A6B8RCQ5</accession>
<dbReference type="Pfam" id="PF13398">
    <property type="entry name" value="Peptidase_M50B"/>
    <property type="match status" value="1"/>
</dbReference>
<dbReference type="Proteomes" id="UP000426246">
    <property type="component" value="Chromosome"/>
</dbReference>
<dbReference type="EMBL" id="CP034235">
    <property type="protein sequence ID" value="QGQ93777.1"/>
    <property type="molecule type" value="Genomic_DNA"/>
</dbReference>
<evidence type="ECO:0000256" key="1">
    <source>
        <dbReference type="SAM" id="Phobius"/>
    </source>
</evidence>
<keyword evidence="1" id="KW-0472">Membrane</keyword>
<proteinExistence type="predicted"/>
<sequence length="224" mass="24661">MVKWSKTILYILGSAILANFLPFSSFFKNVDTLIHEFGHAWMTLVLSGSVMNIALYSDQSGVTRSAVSNGWSMLPIGLAGYMTASLFTWFLFASYAKGKQRSGLMAITIIAAATLVFFVRNGYGFIWLLGFIALNVVVLMFAGKGISRFYYLLIAFLSLEESVFGPIWLNFSAVLHSGRAGDASLLSQTTSVPALVWSLWFTLFAAWCAKQAITAFVGREKNPK</sequence>
<reference evidence="3" key="1">
    <citation type="submission" date="2018-11" db="EMBL/GenBank/DDBJ databases">
        <title>Complete genome sequence of Paenibacillus sp. ML311-T8.</title>
        <authorList>
            <person name="Nam Y.-D."/>
            <person name="Kang J."/>
            <person name="Chung W.-H."/>
            <person name="Park Y.S."/>
        </authorList>
    </citation>
    <scope>NUCLEOTIDE SEQUENCE [LARGE SCALE GENOMIC DNA]</scope>
    <source>
        <strain evidence="3">ML311-T8</strain>
    </source>
</reference>
<evidence type="ECO:0000313" key="2">
    <source>
        <dbReference type="EMBL" id="QGQ93777.1"/>
    </source>
</evidence>
<name>A0A6B8RCQ5_9BACL</name>
<dbReference type="AlphaFoldDB" id="A0A6B8RCQ5"/>
<feature type="transmembrane region" description="Helical" evidence="1">
    <location>
        <begin position="76"/>
        <end position="96"/>
    </location>
</feature>
<feature type="transmembrane region" description="Helical" evidence="1">
    <location>
        <begin position="103"/>
        <end position="119"/>
    </location>
</feature>
<evidence type="ECO:0000313" key="3">
    <source>
        <dbReference type="Proteomes" id="UP000426246"/>
    </source>
</evidence>
<gene>
    <name evidence="2" type="ORF">EHS13_02070</name>
</gene>
<feature type="transmembrane region" description="Helical" evidence="1">
    <location>
        <begin position="39"/>
        <end position="56"/>
    </location>
</feature>
<feature type="transmembrane region" description="Helical" evidence="1">
    <location>
        <begin position="194"/>
        <end position="218"/>
    </location>
</feature>
<feature type="transmembrane region" description="Helical" evidence="1">
    <location>
        <begin position="7"/>
        <end position="27"/>
    </location>
</feature>
<protein>
    <submittedName>
        <fullName evidence="2">M50 family peptidase</fullName>
    </submittedName>
</protein>
<dbReference type="InterPro" id="IPR049500">
    <property type="entry name" value="Peptidase_M50B-like"/>
</dbReference>
<feature type="transmembrane region" description="Helical" evidence="1">
    <location>
        <begin position="125"/>
        <end position="142"/>
    </location>
</feature>
<feature type="transmembrane region" description="Helical" evidence="1">
    <location>
        <begin position="149"/>
        <end position="169"/>
    </location>
</feature>
<keyword evidence="1" id="KW-1133">Transmembrane helix</keyword>
<dbReference type="OrthoDB" id="158445at2"/>